<name>A0ABQ5X3G9_9PROT</name>
<evidence type="ECO:0000313" key="2">
    <source>
        <dbReference type="Proteomes" id="UP001156672"/>
    </source>
</evidence>
<dbReference type="Proteomes" id="UP001156672">
    <property type="component" value="Unassembled WGS sequence"/>
</dbReference>
<sequence>MAINFHKKKPGSHRVSVSLLAGAVPAWVAAPHLSVGMDWGAVVREGLAAVLVAGRSQFECRA</sequence>
<organism evidence="1 2">
    <name type="scientific">Gluconobacter albidus</name>
    <dbReference type="NCBI Taxonomy" id="318683"/>
    <lineage>
        <taxon>Bacteria</taxon>
        <taxon>Pseudomonadati</taxon>
        <taxon>Pseudomonadota</taxon>
        <taxon>Alphaproteobacteria</taxon>
        <taxon>Acetobacterales</taxon>
        <taxon>Acetobacteraceae</taxon>
        <taxon>Gluconobacter</taxon>
    </lineage>
</organism>
<keyword evidence="2" id="KW-1185">Reference proteome</keyword>
<gene>
    <name evidence="1" type="ORF">GCM10007866_18420</name>
</gene>
<dbReference type="EMBL" id="BSNW01000017">
    <property type="protein sequence ID" value="GLQ69391.1"/>
    <property type="molecule type" value="Genomic_DNA"/>
</dbReference>
<reference evidence="2" key="1">
    <citation type="journal article" date="2019" name="Int. J. Syst. Evol. Microbiol.">
        <title>The Global Catalogue of Microorganisms (GCM) 10K type strain sequencing project: providing services to taxonomists for standard genome sequencing and annotation.</title>
        <authorList>
            <consortium name="The Broad Institute Genomics Platform"/>
            <consortium name="The Broad Institute Genome Sequencing Center for Infectious Disease"/>
            <person name="Wu L."/>
            <person name="Ma J."/>
        </authorList>
    </citation>
    <scope>NUCLEOTIDE SEQUENCE [LARGE SCALE GENOMIC DNA]</scope>
    <source>
        <strain evidence="2">NBRC 3250</strain>
    </source>
</reference>
<accession>A0ABQ5X3G9</accession>
<evidence type="ECO:0000313" key="1">
    <source>
        <dbReference type="EMBL" id="GLQ69391.1"/>
    </source>
</evidence>
<protein>
    <recommendedName>
        <fullName evidence="3">Transposase</fullName>
    </recommendedName>
</protein>
<evidence type="ECO:0008006" key="3">
    <source>
        <dbReference type="Google" id="ProtNLM"/>
    </source>
</evidence>
<comment type="caution">
    <text evidence="1">The sequence shown here is derived from an EMBL/GenBank/DDBJ whole genome shotgun (WGS) entry which is preliminary data.</text>
</comment>
<proteinExistence type="predicted"/>